<evidence type="ECO:0000313" key="1">
    <source>
        <dbReference type="EMBL" id="GFR78869.1"/>
    </source>
</evidence>
<reference evidence="1 2" key="1">
    <citation type="journal article" date="2021" name="Elife">
        <title>Chloroplast acquisition without the gene transfer in kleptoplastic sea slugs, Plakobranchus ocellatus.</title>
        <authorList>
            <person name="Maeda T."/>
            <person name="Takahashi S."/>
            <person name="Yoshida T."/>
            <person name="Shimamura S."/>
            <person name="Takaki Y."/>
            <person name="Nagai Y."/>
            <person name="Toyoda A."/>
            <person name="Suzuki Y."/>
            <person name="Arimoto A."/>
            <person name="Ishii H."/>
            <person name="Satoh N."/>
            <person name="Nishiyama T."/>
            <person name="Hasebe M."/>
            <person name="Maruyama T."/>
            <person name="Minagawa J."/>
            <person name="Obokata J."/>
            <person name="Shigenobu S."/>
        </authorList>
    </citation>
    <scope>NUCLEOTIDE SEQUENCE [LARGE SCALE GENOMIC DNA]</scope>
</reference>
<dbReference type="AlphaFoldDB" id="A0AAV4G009"/>
<keyword evidence="2" id="KW-1185">Reference proteome</keyword>
<proteinExistence type="predicted"/>
<evidence type="ECO:0000313" key="2">
    <source>
        <dbReference type="Proteomes" id="UP000762676"/>
    </source>
</evidence>
<protein>
    <submittedName>
        <fullName evidence="1">Uncharacterized protein</fullName>
    </submittedName>
</protein>
<comment type="caution">
    <text evidence="1">The sequence shown here is derived from an EMBL/GenBank/DDBJ whole genome shotgun (WGS) entry which is preliminary data.</text>
</comment>
<organism evidence="1 2">
    <name type="scientific">Elysia marginata</name>
    <dbReference type="NCBI Taxonomy" id="1093978"/>
    <lineage>
        <taxon>Eukaryota</taxon>
        <taxon>Metazoa</taxon>
        <taxon>Spiralia</taxon>
        <taxon>Lophotrochozoa</taxon>
        <taxon>Mollusca</taxon>
        <taxon>Gastropoda</taxon>
        <taxon>Heterobranchia</taxon>
        <taxon>Euthyneura</taxon>
        <taxon>Panpulmonata</taxon>
        <taxon>Sacoglossa</taxon>
        <taxon>Placobranchoidea</taxon>
        <taxon>Plakobranchidae</taxon>
        <taxon>Elysia</taxon>
    </lineage>
</organism>
<sequence length="86" mass="9296">MCARHGWRNQCRILPAGHPFTELCVLITTSKAGTAALTARLEGASLMRLLATEAALVCVNLASSPTRVCCHQKAEKSSKKKHAMTF</sequence>
<name>A0AAV4G009_9GAST</name>
<accession>A0AAV4G009</accession>
<dbReference type="EMBL" id="BMAT01011779">
    <property type="protein sequence ID" value="GFR78869.1"/>
    <property type="molecule type" value="Genomic_DNA"/>
</dbReference>
<dbReference type="Proteomes" id="UP000762676">
    <property type="component" value="Unassembled WGS sequence"/>
</dbReference>
<gene>
    <name evidence="1" type="ORF">ElyMa_005860300</name>
</gene>